<dbReference type="Proteomes" id="UP000230605">
    <property type="component" value="Chromosome 8"/>
</dbReference>
<reference evidence="6 8" key="2">
    <citation type="submission" date="2023-09" db="EMBL/GenBank/DDBJ databases">
        <title>Complete-Gapless Cercospora beticola genome.</title>
        <authorList>
            <person name="Wyatt N.A."/>
            <person name="Spanner R.E."/>
            <person name="Bolton M.D."/>
        </authorList>
    </citation>
    <scope>NUCLEOTIDE SEQUENCE [LARGE SCALE GENOMIC DNA]</scope>
    <source>
        <strain evidence="6">Cb09-40</strain>
    </source>
</reference>
<keyword evidence="1" id="KW-0285">Flavoprotein</keyword>
<gene>
    <name evidence="5" type="ORF">CB0940_10513</name>
    <name evidence="6" type="ORF">RHO25_011894</name>
</gene>
<dbReference type="InterPro" id="IPR036188">
    <property type="entry name" value="FAD/NAD-bd_sf"/>
</dbReference>
<protein>
    <submittedName>
        <fullName evidence="5">2-oxo-Delta(3)-4,5, 5-trimethylcyclopentenylacetyl-CoA monooxygenase</fullName>
    </submittedName>
</protein>
<dbReference type="Gene3D" id="3.50.50.60">
    <property type="entry name" value="FAD/NAD(P)-binding domain"/>
    <property type="match status" value="3"/>
</dbReference>
<dbReference type="EMBL" id="CP134191">
    <property type="protein sequence ID" value="WPB07233.1"/>
    <property type="molecule type" value="Genomic_DNA"/>
</dbReference>
<proteinExistence type="predicted"/>
<name>A0A2G5HTC9_CERBT</name>
<evidence type="ECO:0000256" key="1">
    <source>
        <dbReference type="ARBA" id="ARBA00022630"/>
    </source>
</evidence>
<evidence type="ECO:0000313" key="7">
    <source>
        <dbReference type="Proteomes" id="UP000230605"/>
    </source>
</evidence>
<keyword evidence="4" id="KW-0560">Oxidoreductase</keyword>
<dbReference type="SUPFAM" id="SSF51905">
    <property type="entry name" value="FAD/NAD(P)-binding domain"/>
    <property type="match status" value="2"/>
</dbReference>
<keyword evidence="3" id="KW-0521">NADP</keyword>
<reference evidence="5 7" key="1">
    <citation type="submission" date="2015-10" db="EMBL/GenBank/DDBJ databases">
        <title>The cercosporin biosynthetic gene cluster was horizontally transferred to several fungal lineages and shown to be expanded in Cercospora beticola based on microsynteny with recipient genomes.</title>
        <authorList>
            <person name="De Jonge R."/>
            <person name="Ebert M.K."/>
            <person name="Suttle J.C."/>
            <person name="Jurick Ii W.M."/>
            <person name="Secor G.A."/>
            <person name="Thomma B.P."/>
            <person name="Van De Peer Y."/>
            <person name="Bolton M.D."/>
        </authorList>
    </citation>
    <scope>NUCLEOTIDE SEQUENCE [LARGE SCALE GENOMIC DNA]</scope>
    <source>
        <strain evidence="5 7">09-40</strain>
    </source>
</reference>
<evidence type="ECO:0000313" key="8">
    <source>
        <dbReference type="Proteomes" id="UP001302367"/>
    </source>
</evidence>
<keyword evidence="5" id="KW-0503">Monooxygenase</keyword>
<organism evidence="5 7">
    <name type="scientific">Cercospora beticola</name>
    <name type="common">Sugarbeet leaf spot fungus</name>
    <dbReference type="NCBI Taxonomy" id="122368"/>
    <lineage>
        <taxon>Eukaryota</taxon>
        <taxon>Fungi</taxon>
        <taxon>Dikarya</taxon>
        <taxon>Ascomycota</taxon>
        <taxon>Pezizomycotina</taxon>
        <taxon>Dothideomycetes</taxon>
        <taxon>Dothideomycetidae</taxon>
        <taxon>Mycosphaerellales</taxon>
        <taxon>Mycosphaerellaceae</taxon>
        <taxon>Cercospora</taxon>
    </lineage>
</organism>
<sequence length="546" mass="62089">MGSIERPAGQPEYDVLVIGCGLSGIYTLYRMQQLGLKVKALDEATGEGGTWHWNRYPGCRFDSESVSYGFSFSKEVLDEWNWTETFAPQPETLKYAQYLTEKFDLRQYMQFSTKVLSAHWQQDSRTWLLTDSHGLTYTSRFLITAMGIVSAPTLPLIPGVDQFKGPAFHPSRWPADGNQQLVGKRVGIIGTGATGIQIIQTIVKPDFDLKSLTVFQRTPNWSAPLRNEPISPEEMAEYRRKYPEIFERCSNSWSGFIHMSDTRKTLEVPEEERHAIWEDLYSKPGFGKWLGNFADINFDREANAAYSAWIADKIRQRVNDPKIAEKLIPKNHGLGTRRLPLETNYFEAYNDPRVRLVDIANEEPIEKITETGIQLKTGEHIEVDVLIYATGFDAVTGPFTSMDIRGVDGLRIQDAWENGVRTYLGLFIKGFPNMNTVLGPHQAFGNIPRSIEFAVNWVGDFIQFCFEKGVTYAEAKEEKVQEWTEHVHECSKGSLVLEVDSWMSGVNRNVPGKTKRTIVRYAGSGPGYRQRCTEVKDRGYTDLNLE</sequence>
<evidence type="ECO:0000313" key="6">
    <source>
        <dbReference type="EMBL" id="WPB07233.1"/>
    </source>
</evidence>
<dbReference type="PANTHER" id="PTHR43098:SF5">
    <property type="entry name" value="DUAL-FUNCTIONAL MONOOXYGENASE_METHYLTRANSFERASE PSOF"/>
    <property type="match status" value="1"/>
</dbReference>
<accession>A0A2G5HTC9</accession>
<dbReference type="GO" id="GO:0050661">
    <property type="term" value="F:NADP binding"/>
    <property type="evidence" value="ECO:0007669"/>
    <property type="project" value="InterPro"/>
</dbReference>
<dbReference type="InterPro" id="IPR020946">
    <property type="entry name" value="Flavin_mOase-like"/>
</dbReference>
<keyword evidence="8" id="KW-1185">Reference proteome</keyword>
<dbReference type="AlphaFoldDB" id="A0A2G5HTC9"/>
<evidence type="ECO:0000256" key="3">
    <source>
        <dbReference type="ARBA" id="ARBA00022857"/>
    </source>
</evidence>
<dbReference type="Proteomes" id="UP001302367">
    <property type="component" value="Chromosome 8"/>
</dbReference>
<dbReference type="InterPro" id="IPR050775">
    <property type="entry name" value="FAD-binding_Monooxygenases"/>
</dbReference>
<evidence type="ECO:0000313" key="5">
    <source>
        <dbReference type="EMBL" id="PIA95794.1"/>
    </source>
</evidence>
<dbReference type="Pfam" id="PF00743">
    <property type="entry name" value="FMO-like"/>
    <property type="match status" value="1"/>
</dbReference>
<evidence type="ECO:0000256" key="2">
    <source>
        <dbReference type="ARBA" id="ARBA00022827"/>
    </source>
</evidence>
<dbReference type="GO" id="GO:0004499">
    <property type="term" value="F:N,N-dimethylaniline monooxygenase activity"/>
    <property type="evidence" value="ECO:0007669"/>
    <property type="project" value="InterPro"/>
</dbReference>
<dbReference type="GO" id="GO:0050660">
    <property type="term" value="F:flavin adenine dinucleotide binding"/>
    <property type="evidence" value="ECO:0007669"/>
    <property type="project" value="InterPro"/>
</dbReference>
<dbReference type="PANTHER" id="PTHR43098">
    <property type="entry name" value="L-ORNITHINE N(5)-MONOOXYGENASE-RELATED"/>
    <property type="match status" value="1"/>
</dbReference>
<evidence type="ECO:0000256" key="4">
    <source>
        <dbReference type="ARBA" id="ARBA00023002"/>
    </source>
</evidence>
<keyword evidence="2" id="KW-0274">FAD</keyword>
<dbReference type="EMBL" id="LKMD01000103">
    <property type="protein sequence ID" value="PIA95794.1"/>
    <property type="molecule type" value="Genomic_DNA"/>
</dbReference>
<dbReference type="OrthoDB" id="66881at2759"/>